<name>A0ACC4E679_PURLI</name>
<keyword evidence="2" id="KW-1185">Reference proteome</keyword>
<accession>A0ACC4E679</accession>
<reference evidence="1" key="1">
    <citation type="submission" date="2024-12" db="EMBL/GenBank/DDBJ databases">
        <title>Comparative genomics and development of molecular markers within Purpureocillium lilacinum and among Purpureocillium species.</title>
        <authorList>
            <person name="Yeh Z.-Y."/>
            <person name="Ni N.-T."/>
            <person name="Lo P.-H."/>
            <person name="Mushyakhwo K."/>
            <person name="Lin C.-F."/>
            <person name="Nai Y.-S."/>
        </authorList>
    </citation>
    <scope>NUCLEOTIDE SEQUENCE</scope>
    <source>
        <strain evidence="1">NCHU-NPUST-175</strain>
    </source>
</reference>
<dbReference type="EMBL" id="JBGNUJ010000002">
    <property type="protein sequence ID" value="KAL3964156.1"/>
    <property type="molecule type" value="Genomic_DNA"/>
</dbReference>
<gene>
    <name evidence="1" type="ORF">ACCO45_001160</name>
</gene>
<dbReference type="Proteomes" id="UP001638806">
    <property type="component" value="Unassembled WGS sequence"/>
</dbReference>
<proteinExistence type="predicted"/>
<protein>
    <submittedName>
        <fullName evidence="1">Uncharacterized protein</fullName>
    </submittedName>
</protein>
<evidence type="ECO:0000313" key="2">
    <source>
        <dbReference type="Proteomes" id="UP001638806"/>
    </source>
</evidence>
<evidence type="ECO:0000313" key="1">
    <source>
        <dbReference type="EMBL" id="KAL3964156.1"/>
    </source>
</evidence>
<sequence length="97" mass="10679">MSPVREDLVPQNASIQAGQVWNGGVYFSPLFAKVLASQYRVSIGSRFENPFPRQYGRLYRLNVVQQPTPRSEKDVAVVLPPTSGGHTNPAIRARAAV</sequence>
<comment type="caution">
    <text evidence="1">The sequence shown here is derived from an EMBL/GenBank/DDBJ whole genome shotgun (WGS) entry which is preliminary data.</text>
</comment>
<organism evidence="1 2">
    <name type="scientific">Purpureocillium lilacinum</name>
    <name type="common">Paecilomyces lilacinus</name>
    <dbReference type="NCBI Taxonomy" id="33203"/>
    <lineage>
        <taxon>Eukaryota</taxon>
        <taxon>Fungi</taxon>
        <taxon>Dikarya</taxon>
        <taxon>Ascomycota</taxon>
        <taxon>Pezizomycotina</taxon>
        <taxon>Sordariomycetes</taxon>
        <taxon>Hypocreomycetidae</taxon>
        <taxon>Hypocreales</taxon>
        <taxon>Ophiocordycipitaceae</taxon>
        <taxon>Purpureocillium</taxon>
    </lineage>
</organism>